<accession>A0A812RFU6</accession>
<proteinExistence type="predicted"/>
<organism evidence="1 2">
    <name type="scientific">Symbiodinium natans</name>
    <dbReference type="NCBI Taxonomy" id="878477"/>
    <lineage>
        <taxon>Eukaryota</taxon>
        <taxon>Sar</taxon>
        <taxon>Alveolata</taxon>
        <taxon>Dinophyceae</taxon>
        <taxon>Suessiales</taxon>
        <taxon>Symbiodiniaceae</taxon>
        <taxon>Symbiodinium</taxon>
    </lineage>
</organism>
<keyword evidence="2" id="KW-1185">Reference proteome</keyword>
<evidence type="ECO:0000313" key="2">
    <source>
        <dbReference type="Proteomes" id="UP000604046"/>
    </source>
</evidence>
<dbReference type="EMBL" id="CAJNDS010002328">
    <property type="protein sequence ID" value="CAE7435152.1"/>
    <property type="molecule type" value="Genomic_DNA"/>
</dbReference>
<reference evidence="1" key="1">
    <citation type="submission" date="2021-02" db="EMBL/GenBank/DDBJ databases">
        <authorList>
            <person name="Dougan E. K."/>
            <person name="Rhodes N."/>
            <person name="Thang M."/>
            <person name="Chan C."/>
        </authorList>
    </citation>
    <scope>NUCLEOTIDE SEQUENCE</scope>
</reference>
<sequence>MHERESSSHFISHWQRVLRLLDLDRLDAELPELVLLRHGLLGLGLGENRLTQQAQDMAEARCMARGAAAVSMLEMCETLGLLRTIGRLTPDEPFVFDFIRSAANNVDRLRRGERVNLRGHLEHLAKQLAFDPGTSWEELAQAPPFPAGSPEAALCLLARYDWFSRKKRAQVSWYRNRGRLR</sequence>
<gene>
    <name evidence="1" type="primary">CHR23</name>
    <name evidence="1" type="ORF">SNAT2548_LOCUS23636</name>
</gene>
<dbReference type="Proteomes" id="UP000604046">
    <property type="component" value="Unassembled WGS sequence"/>
</dbReference>
<dbReference type="AlphaFoldDB" id="A0A812RFU6"/>
<protein>
    <submittedName>
        <fullName evidence="1">CHR23 protein</fullName>
    </submittedName>
</protein>
<evidence type="ECO:0000313" key="1">
    <source>
        <dbReference type="EMBL" id="CAE7435152.1"/>
    </source>
</evidence>
<comment type="caution">
    <text evidence="1">The sequence shown here is derived from an EMBL/GenBank/DDBJ whole genome shotgun (WGS) entry which is preliminary data.</text>
</comment>
<dbReference type="OrthoDB" id="10641853at2759"/>
<name>A0A812RFU6_9DINO</name>